<keyword evidence="1" id="KW-0812">Transmembrane</keyword>
<keyword evidence="3" id="KW-1185">Reference proteome</keyword>
<keyword evidence="1" id="KW-1133">Transmembrane helix</keyword>
<accession>A0A9P7EIX4</accession>
<gene>
    <name evidence="2" type="ORF">BJ212DRAFT_1265262</name>
</gene>
<dbReference type="RefSeq" id="XP_041196685.1">
    <property type="nucleotide sequence ID" value="XM_041330472.1"/>
</dbReference>
<feature type="transmembrane region" description="Helical" evidence="1">
    <location>
        <begin position="6"/>
        <end position="26"/>
    </location>
</feature>
<comment type="caution">
    <text evidence="2">The sequence shown here is derived from an EMBL/GenBank/DDBJ whole genome shotgun (WGS) entry which is preliminary data.</text>
</comment>
<keyword evidence="1" id="KW-0472">Membrane</keyword>
<evidence type="ECO:0000313" key="3">
    <source>
        <dbReference type="Proteomes" id="UP000807769"/>
    </source>
</evidence>
<dbReference type="AlphaFoldDB" id="A0A9P7EIX4"/>
<organism evidence="2 3">
    <name type="scientific">Suillus subaureus</name>
    <dbReference type="NCBI Taxonomy" id="48587"/>
    <lineage>
        <taxon>Eukaryota</taxon>
        <taxon>Fungi</taxon>
        <taxon>Dikarya</taxon>
        <taxon>Basidiomycota</taxon>
        <taxon>Agaricomycotina</taxon>
        <taxon>Agaricomycetes</taxon>
        <taxon>Agaricomycetidae</taxon>
        <taxon>Boletales</taxon>
        <taxon>Suillineae</taxon>
        <taxon>Suillaceae</taxon>
        <taxon>Suillus</taxon>
    </lineage>
</organism>
<sequence length="67" mass="7578">MFTVCLYVFIGVWKMLFVHLLCIISAHDKGLLHTLDQRYGPSSCVAHLMLTASTRYRQTLTFGSATI</sequence>
<proteinExistence type="predicted"/>
<evidence type="ECO:0000256" key="1">
    <source>
        <dbReference type="SAM" id="Phobius"/>
    </source>
</evidence>
<dbReference type="GeneID" id="64624489"/>
<reference evidence="2" key="1">
    <citation type="journal article" date="2020" name="New Phytol.">
        <title>Comparative genomics reveals dynamic genome evolution in host specialist ectomycorrhizal fungi.</title>
        <authorList>
            <person name="Lofgren L.A."/>
            <person name="Nguyen N.H."/>
            <person name="Vilgalys R."/>
            <person name="Ruytinx J."/>
            <person name="Liao H.L."/>
            <person name="Branco S."/>
            <person name="Kuo A."/>
            <person name="LaButti K."/>
            <person name="Lipzen A."/>
            <person name="Andreopoulos W."/>
            <person name="Pangilinan J."/>
            <person name="Riley R."/>
            <person name="Hundley H."/>
            <person name="Na H."/>
            <person name="Barry K."/>
            <person name="Grigoriev I.V."/>
            <person name="Stajich J.E."/>
            <person name="Kennedy P.G."/>
        </authorList>
    </citation>
    <scope>NUCLEOTIDE SEQUENCE</scope>
    <source>
        <strain evidence="2">MN1</strain>
    </source>
</reference>
<dbReference type="Proteomes" id="UP000807769">
    <property type="component" value="Unassembled WGS sequence"/>
</dbReference>
<dbReference type="EMBL" id="JABBWG010000006">
    <property type="protein sequence ID" value="KAG1821945.1"/>
    <property type="molecule type" value="Genomic_DNA"/>
</dbReference>
<evidence type="ECO:0000313" key="2">
    <source>
        <dbReference type="EMBL" id="KAG1821945.1"/>
    </source>
</evidence>
<name>A0A9P7EIX4_9AGAM</name>
<protein>
    <submittedName>
        <fullName evidence="2">Uncharacterized protein</fullName>
    </submittedName>
</protein>